<evidence type="ECO:0000259" key="11">
    <source>
        <dbReference type="Pfam" id="PF07670"/>
    </source>
</evidence>
<feature type="transmembrane region" description="Helical" evidence="8">
    <location>
        <begin position="224"/>
        <end position="243"/>
    </location>
</feature>
<reference evidence="13" key="1">
    <citation type="submission" date="2025-08" db="UniProtKB">
        <authorList>
            <consortium name="RefSeq"/>
        </authorList>
    </citation>
    <scope>IDENTIFICATION</scope>
    <source>
        <tissue evidence="13">Gonads</tissue>
    </source>
</reference>
<evidence type="ECO:0000256" key="4">
    <source>
        <dbReference type="ARBA" id="ARBA00022692"/>
    </source>
</evidence>
<evidence type="ECO:0000313" key="12">
    <source>
        <dbReference type="Proteomes" id="UP000085678"/>
    </source>
</evidence>
<comment type="similarity">
    <text evidence="2">Belongs to the concentrative nucleoside transporter (CNT) (TC 2.A.41) family.</text>
</comment>
<dbReference type="InterPro" id="IPR002668">
    <property type="entry name" value="CNT_N_dom"/>
</dbReference>
<feature type="domain" description="Nucleoside transporter/FeoB GTPase Gate" evidence="11">
    <location>
        <begin position="282"/>
        <end position="380"/>
    </location>
</feature>
<evidence type="ECO:0000313" key="13">
    <source>
        <dbReference type="RefSeq" id="XP_013392196.1"/>
    </source>
</evidence>
<gene>
    <name evidence="13" type="primary">LOC106160206</name>
</gene>
<evidence type="ECO:0000259" key="10">
    <source>
        <dbReference type="Pfam" id="PF07662"/>
    </source>
</evidence>
<feature type="transmembrane region" description="Helical" evidence="8">
    <location>
        <begin position="280"/>
        <end position="301"/>
    </location>
</feature>
<keyword evidence="4 8" id="KW-0812">Transmembrane</keyword>
<feature type="transmembrane region" description="Helical" evidence="8">
    <location>
        <begin position="199"/>
        <end position="217"/>
    </location>
</feature>
<feature type="compositionally biased region" description="Polar residues" evidence="7">
    <location>
        <begin position="42"/>
        <end position="52"/>
    </location>
</feature>
<dbReference type="RefSeq" id="XP_013392196.1">
    <property type="nucleotide sequence ID" value="XM_013536742.1"/>
</dbReference>
<feature type="transmembrane region" description="Helical" evidence="8">
    <location>
        <begin position="436"/>
        <end position="456"/>
    </location>
</feature>
<dbReference type="GO" id="GO:0005415">
    <property type="term" value="F:nucleoside:sodium symporter activity"/>
    <property type="evidence" value="ECO:0007669"/>
    <property type="project" value="TreeGrafter"/>
</dbReference>
<feature type="transmembrane region" description="Helical" evidence="8">
    <location>
        <begin position="574"/>
        <end position="596"/>
    </location>
</feature>
<feature type="transmembrane region" description="Helical" evidence="8">
    <location>
        <begin position="96"/>
        <end position="115"/>
    </location>
</feature>
<dbReference type="InterPro" id="IPR008276">
    <property type="entry name" value="C_nuclsd_transpt"/>
</dbReference>
<evidence type="ECO:0000256" key="6">
    <source>
        <dbReference type="ARBA" id="ARBA00023136"/>
    </source>
</evidence>
<evidence type="ECO:0000256" key="1">
    <source>
        <dbReference type="ARBA" id="ARBA00004651"/>
    </source>
</evidence>
<feature type="transmembrane region" description="Helical" evidence="8">
    <location>
        <begin position="356"/>
        <end position="378"/>
    </location>
</feature>
<protein>
    <submittedName>
        <fullName evidence="13">Solute carrier family 28 member 3</fullName>
    </submittedName>
</protein>
<dbReference type="AlphaFoldDB" id="A0A1S3I2Y6"/>
<feature type="domain" description="Concentrative nucleoside transporter C-terminal" evidence="10">
    <location>
        <begin position="384"/>
        <end position="593"/>
    </location>
</feature>
<keyword evidence="5 8" id="KW-1133">Transmembrane helix</keyword>
<dbReference type="Pfam" id="PF07670">
    <property type="entry name" value="Gate"/>
    <property type="match status" value="1"/>
</dbReference>
<keyword evidence="12" id="KW-1185">Reference proteome</keyword>
<dbReference type="OrthoDB" id="6075923at2759"/>
<proteinExistence type="inferred from homology"/>
<dbReference type="GeneID" id="106160206"/>
<evidence type="ECO:0000256" key="8">
    <source>
        <dbReference type="SAM" id="Phobius"/>
    </source>
</evidence>
<dbReference type="InterPro" id="IPR011642">
    <property type="entry name" value="Gate_dom"/>
</dbReference>
<accession>A0A1S3I2Y6</accession>
<evidence type="ECO:0000259" key="9">
    <source>
        <dbReference type="Pfam" id="PF01773"/>
    </source>
</evidence>
<feature type="transmembrane region" description="Helical" evidence="8">
    <location>
        <begin position="500"/>
        <end position="520"/>
    </location>
</feature>
<evidence type="ECO:0000256" key="2">
    <source>
        <dbReference type="ARBA" id="ARBA00009033"/>
    </source>
</evidence>
<dbReference type="PANTHER" id="PTHR10590">
    <property type="entry name" value="SODIUM/NUCLEOSIDE COTRANSPORTER"/>
    <property type="match status" value="1"/>
</dbReference>
<evidence type="ECO:0000256" key="7">
    <source>
        <dbReference type="SAM" id="MobiDB-lite"/>
    </source>
</evidence>
<feature type="transmembrane region" description="Helical" evidence="8">
    <location>
        <begin position="121"/>
        <end position="140"/>
    </location>
</feature>
<feature type="region of interest" description="Disordered" evidence="7">
    <location>
        <begin position="42"/>
        <end position="67"/>
    </location>
</feature>
<dbReference type="STRING" id="7574.A0A1S3I2Y6"/>
<keyword evidence="6 8" id="KW-0472">Membrane</keyword>
<feature type="transmembrane region" description="Helical" evidence="8">
    <location>
        <begin position="168"/>
        <end position="187"/>
    </location>
</feature>
<evidence type="ECO:0000256" key="3">
    <source>
        <dbReference type="ARBA" id="ARBA00022475"/>
    </source>
</evidence>
<name>A0A1S3I2Y6_LINAN</name>
<evidence type="ECO:0000256" key="5">
    <source>
        <dbReference type="ARBA" id="ARBA00022989"/>
    </source>
</evidence>
<organism evidence="12 13">
    <name type="scientific">Lingula anatina</name>
    <name type="common">Brachiopod</name>
    <name type="synonym">Lingula unguis</name>
    <dbReference type="NCBI Taxonomy" id="7574"/>
    <lineage>
        <taxon>Eukaryota</taxon>
        <taxon>Metazoa</taxon>
        <taxon>Spiralia</taxon>
        <taxon>Lophotrochozoa</taxon>
        <taxon>Brachiopoda</taxon>
        <taxon>Linguliformea</taxon>
        <taxon>Lingulata</taxon>
        <taxon>Lingulida</taxon>
        <taxon>Linguloidea</taxon>
        <taxon>Lingulidae</taxon>
        <taxon>Lingula</taxon>
    </lineage>
</organism>
<dbReference type="Pfam" id="PF01773">
    <property type="entry name" value="Nucleos_tra2_N"/>
    <property type="match status" value="1"/>
</dbReference>
<dbReference type="Pfam" id="PF07662">
    <property type="entry name" value="Nucleos_tra2_C"/>
    <property type="match status" value="1"/>
</dbReference>
<comment type="subcellular location">
    <subcellularLocation>
        <location evidence="1">Cell membrane</location>
        <topology evidence="1">Multi-pass membrane protein</topology>
    </subcellularLocation>
</comment>
<sequence>MELKEIRSERVPDGTQMNHVDCDTEKAVTDVYVEDKRTRQSLLSKCQPNGTEKPTAEPENEENVTDKTPNCVARGIDKVSQSVKAFYSRHKRTISLTVRCVFVALWVAYLVYAAYLNGQRALVVIIITAIVFFFVSYEYLQRRYGDVIYDVICRLLAGVKCGKRMWKYTHWTFYALLLAGLTVFLVLDTGRNPQNFRSAGGLTLLLLLTFVTSKYPAKIRWRPVLWGLAFQFLMGLMVLRWSAGFALFQFLGAQVQTFAGFVDAGSKMVFGDPGYKMHPVAFQILPIIIFYSAVINVLYYYGAIQWMVRKMAWLMQVTMKITPIEALHTAASIFLGQVETGVMFRPFWQRLTQSELCACMTGGFTTIAGTVIAAFIAFGASPEHLISASIMSAPAAMAIAKLGFPETETSHTKTEEDVQMAPPPERSLVEAVCNGMLAAIKLTAVVAAGLITFLSLVEAMDTILGYLGDLVDVPDVNFQLICSYVFSPLAVVIGTDWQDALIVGKLLGVKIFFSEFLAFSQLKPYIDNGLITERTRVVCTYALAGFGSIPSIGIYMSSLITIEPRKKENIVDVAVRAMVYGNIACMMTASMAGLLYTGGAAVAPNTDLLNSTISANTTAQP</sequence>
<dbReference type="InterPro" id="IPR011657">
    <property type="entry name" value="CNT_C_dom"/>
</dbReference>
<dbReference type="InParanoid" id="A0A1S3I2Y6"/>
<dbReference type="PANTHER" id="PTHR10590:SF4">
    <property type="entry name" value="SOLUTE CARRIER FAMILY 28 MEMBER 3"/>
    <property type="match status" value="1"/>
</dbReference>
<keyword evidence="3" id="KW-1003">Cell membrane</keyword>
<feature type="transmembrane region" description="Helical" evidence="8">
    <location>
        <begin position="540"/>
        <end position="562"/>
    </location>
</feature>
<dbReference type="Proteomes" id="UP000085678">
    <property type="component" value="Unplaced"/>
</dbReference>
<dbReference type="KEGG" id="lak:106160206"/>
<feature type="domain" description="Concentrative nucleoside transporter N-terminal" evidence="9">
    <location>
        <begin position="201"/>
        <end position="272"/>
    </location>
</feature>
<dbReference type="GO" id="GO:0005886">
    <property type="term" value="C:plasma membrane"/>
    <property type="evidence" value="ECO:0007669"/>
    <property type="project" value="UniProtKB-SubCell"/>
</dbReference>